<dbReference type="RefSeq" id="WP_274153973.1">
    <property type="nucleotide sequence ID" value="NZ_CP117812.1"/>
</dbReference>
<proteinExistence type="predicted"/>
<dbReference type="EMBL" id="CP117812">
    <property type="protein sequence ID" value="WDE99111.1"/>
    <property type="molecule type" value="Genomic_DNA"/>
</dbReference>
<protein>
    <submittedName>
        <fullName evidence="1">HopJ type III effector protein</fullName>
    </submittedName>
</protein>
<reference evidence="1 2" key="1">
    <citation type="submission" date="2023-02" db="EMBL/GenBank/DDBJ databases">
        <title>Genome sequence of Lentisphaera profundi SAORIC-696.</title>
        <authorList>
            <person name="Kim e."/>
            <person name="Cho J.-C."/>
            <person name="Choi A."/>
            <person name="Kang I."/>
        </authorList>
    </citation>
    <scope>NUCLEOTIDE SEQUENCE [LARGE SCALE GENOMIC DNA]</scope>
    <source>
        <strain evidence="1 2">SAORIC-696</strain>
    </source>
</reference>
<evidence type="ECO:0000313" key="2">
    <source>
        <dbReference type="Proteomes" id="UP001214250"/>
    </source>
</evidence>
<dbReference type="InterPro" id="IPR038604">
    <property type="entry name" value="HopJ_sf"/>
</dbReference>
<gene>
    <name evidence="1" type="ORF">PQO03_14845</name>
</gene>
<dbReference type="Proteomes" id="UP001214250">
    <property type="component" value="Chromosome 2"/>
</dbReference>
<sequence length="114" mass="12942">MKLQEFLDKVKSRPKKIEFAETIKVIEENYNFKETTFENGELVNVAGENSGSCKVFSFAKMHDLSQDETLALFGIYYRADVLSYPDGCDHPNIRQFMKSGWAGLKYSGEALSAK</sequence>
<dbReference type="Gene3D" id="3.20.160.10">
    <property type="entry name" value="vpa0580 domain like"/>
    <property type="match status" value="1"/>
</dbReference>
<keyword evidence="2" id="KW-1185">Reference proteome</keyword>
<dbReference type="Pfam" id="PF08888">
    <property type="entry name" value="HopJ"/>
    <property type="match status" value="1"/>
</dbReference>
<organism evidence="1 2">
    <name type="scientific">Lentisphaera profundi</name>
    <dbReference type="NCBI Taxonomy" id="1658616"/>
    <lineage>
        <taxon>Bacteria</taxon>
        <taxon>Pseudomonadati</taxon>
        <taxon>Lentisphaerota</taxon>
        <taxon>Lentisphaeria</taxon>
        <taxon>Lentisphaerales</taxon>
        <taxon>Lentisphaeraceae</taxon>
        <taxon>Lentisphaera</taxon>
    </lineage>
</organism>
<evidence type="ECO:0000313" key="1">
    <source>
        <dbReference type="EMBL" id="WDE99111.1"/>
    </source>
</evidence>
<dbReference type="InterPro" id="IPR014984">
    <property type="entry name" value="HopJ"/>
</dbReference>
<accession>A0ABY7VXX3</accession>
<name>A0ABY7VXX3_9BACT</name>